<comment type="caution">
    <text evidence="1">The sequence shown here is derived from an EMBL/GenBank/DDBJ whole genome shotgun (WGS) entry which is preliminary data.</text>
</comment>
<dbReference type="Proteomes" id="UP001157502">
    <property type="component" value="Chromosome 6"/>
</dbReference>
<reference evidence="1" key="1">
    <citation type="submission" date="2021-05" db="EMBL/GenBank/DDBJ databases">
        <authorList>
            <person name="Pan Q."/>
            <person name="Jouanno E."/>
            <person name="Zahm M."/>
            <person name="Klopp C."/>
            <person name="Cabau C."/>
            <person name="Louis A."/>
            <person name="Berthelot C."/>
            <person name="Parey E."/>
            <person name="Roest Crollius H."/>
            <person name="Montfort J."/>
            <person name="Robinson-Rechavi M."/>
            <person name="Bouchez O."/>
            <person name="Lampietro C."/>
            <person name="Lopez Roques C."/>
            <person name="Donnadieu C."/>
            <person name="Postlethwait J."/>
            <person name="Bobe J."/>
            <person name="Dillon D."/>
            <person name="Chandos A."/>
            <person name="von Hippel F."/>
            <person name="Guiguen Y."/>
        </authorList>
    </citation>
    <scope>NUCLEOTIDE SEQUENCE</scope>
    <source>
        <strain evidence="1">YG-Jan2019</strain>
    </source>
</reference>
<evidence type="ECO:0000313" key="2">
    <source>
        <dbReference type="Proteomes" id="UP001157502"/>
    </source>
</evidence>
<evidence type="ECO:0000313" key="1">
    <source>
        <dbReference type="EMBL" id="KAJ8009868.1"/>
    </source>
</evidence>
<name>A0ACC2H1E9_DALPE</name>
<accession>A0ACC2H1E9</accession>
<gene>
    <name evidence="1" type="ORF">DPEC_G00068650</name>
</gene>
<dbReference type="EMBL" id="CM055733">
    <property type="protein sequence ID" value="KAJ8009868.1"/>
    <property type="molecule type" value="Genomic_DNA"/>
</dbReference>
<keyword evidence="2" id="KW-1185">Reference proteome</keyword>
<proteinExistence type="predicted"/>
<protein>
    <submittedName>
        <fullName evidence="1">Uncharacterized protein</fullName>
    </submittedName>
</protein>
<sequence length="1412" mass="159283">MAPVRTQHGTSLQRLLDMVERYNLYHVKTLHYSDVRSVMEWLGVDRNIFPFRDDEDTVTVLNRYVKLHKARNVEVTSINEDPRMDGIDRLVVHIKRQDCNSAISSSKSDAVILFLVIPCSANAPYCQELIKAIRDTQELSQGSGPPVFPMFANYHHKCGDPNPQQAQPVIDGFMPLSYKTTEPKAPAAPIDNFGRRYEPLPCTTEANNPWSVYADTAAHREGKCEFDIEELITTRCKVAGRGGTLGLFDEVVNLMMSKHEKLSEKEKRYKPKNGFKTIRNMVIRDAATIHQKPSHSLLLALMDLVDITGGNDLESMASVDKAGLKHILLAYSNYTAFYIPTKELIGTNGRKLIPVVTQYSEQHNLTYYDSSRSLVGTYTVVIPTSQKVNGNSYFVQEVLFVPGLKSLELLKRVTGNKFEYWDMTLEVPTHLTALTPSFQHIQLVQLLRVQDKTALPQGSNDTPGSHMEEIQPMCCVLDTASAGMAKKKREASVASIPESQVICNLKHFRYENGASPIVYLRRSGKLMDGKRVNLVPVVGLRQGQTQAPELYVSTTVRFCRAVKQSCVKGNGELVSCWNDTLKELERETFITGPDMYQEIHQPALSAFTKRVNPNSWCNYIPKHIESMIENPVMVEVVELAIELMESKIPNAFAVAELLYCPIENVRKYLKMWNLYSSDTFIHKTIKTKRTRMIEVQMRKDWAELVKIASSYGRKRFGDKGLPERSVSCEELFSHLTLDNVAKAQKMWHALVKHDASKIKDKELVRMYADVKVLFLKLRTYQSKVKKGLKVGEGGRGNRPSNSPQSSESRGVASSKTPAEVKERSGDKAMADCGQKNDSIYSIVTPESVPLSTWVKNMSTLLLSVPWLNEDTLRRETVCTLLGLDSTLLARQHATVLRNWVINNRTVVRILQSYGLQDRLSKALVDCLESTAIDNWRHKVSVFYPGGQDRLLAHSDRMVAKPSNMMDHSDQCDRRSKSGSKSTWKQAHSYHSEAVRRARTPPMARRSSYFKSSGPKTIKRDRESRSHSSSLRNRSDDKPTWLKETREAHKEKSEWSKEDSEIPGENLEDTLAYDNSESLDEYDYRDKFIHDGSTEEPCSSSEEEDDEAFCAQMKSRVKGATRQTKNVTQRRKYKRISCVESAEDEAACSGMKDEASSSTKEAVRGYKRALQSDSDDLTTPYVKPRGKRTQGESANKRKKVKAAKTTRRPTLDSPLSRRNPSEADCEGEELSWFGLSKRVSPSKIKSTSSVSNSKEKTKKQKRKKRARGRPDKTPKRNPKKHRLRKALEQQDPGSPPGSTTSHRSSGVFQSRVSRVSEETAEQTHVTIQATCPADIQESSESQEELEWDREEAKLDTGGPRNSPADPRSAAETSEDEEADGDSASNGSLEDRPERAISSDSEEDSDRNDYLVSM</sequence>
<organism evidence="1 2">
    <name type="scientific">Dallia pectoralis</name>
    <name type="common">Alaska blackfish</name>
    <dbReference type="NCBI Taxonomy" id="75939"/>
    <lineage>
        <taxon>Eukaryota</taxon>
        <taxon>Metazoa</taxon>
        <taxon>Chordata</taxon>
        <taxon>Craniata</taxon>
        <taxon>Vertebrata</taxon>
        <taxon>Euteleostomi</taxon>
        <taxon>Actinopterygii</taxon>
        <taxon>Neopterygii</taxon>
        <taxon>Teleostei</taxon>
        <taxon>Protacanthopterygii</taxon>
        <taxon>Esociformes</taxon>
        <taxon>Umbridae</taxon>
        <taxon>Dallia</taxon>
    </lineage>
</organism>